<protein>
    <submittedName>
        <fullName evidence="1">Uncharacterized protein</fullName>
    </submittedName>
</protein>
<dbReference type="PANTHER" id="PTHR14187:SF5">
    <property type="entry name" value="HEAT SHOCK 70 KDA PROTEIN 12A"/>
    <property type="match status" value="1"/>
</dbReference>
<organism evidence="1 2">
    <name type="scientific">Potamilus streckersoni</name>
    <dbReference type="NCBI Taxonomy" id="2493646"/>
    <lineage>
        <taxon>Eukaryota</taxon>
        <taxon>Metazoa</taxon>
        <taxon>Spiralia</taxon>
        <taxon>Lophotrochozoa</taxon>
        <taxon>Mollusca</taxon>
        <taxon>Bivalvia</taxon>
        <taxon>Autobranchia</taxon>
        <taxon>Heteroconchia</taxon>
        <taxon>Palaeoheterodonta</taxon>
        <taxon>Unionida</taxon>
        <taxon>Unionoidea</taxon>
        <taxon>Unionidae</taxon>
        <taxon>Ambleminae</taxon>
        <taxon>Lampsilini</taxon>
        <taxon>Potamilus</taxon>
    </lineage>
</organism>
<dbReference type="Gene3D" id="3.30.420.40">
    <property type="match status" value="1"/>
</dbReference>
<name>A0AAE0VSX6_9BIVA</name>
<accession>A0AAE0VSX6</accession>
<gene>
    <name evidence="1" type="ORF">CHS0354_014506</name>
</gene>
<dbReference type="AlphaFoldDB" id="A0AAE0VSX6"/>
<dbReference type="EMBL" id="JAEAOA010000895">
    <property type="protein sequence ID" value="KAK3587987.1"/>
    <property type="molecule type" value="Genomic_DNA"/>
</dbReference>
<dbReference type="InterPro" id="IPR043129">
    <property type="entry name" value="ATPase_NBD"/>
</dbReference>
<dbReference type="PANTHER" id="PTHR14187">
    <property type="entry name" value="ALPHA KINASE/ELONGATION FACTOR 2 KINASE"/>
    <property type="match status" value="1"/>
</dbReference>
<evidence type="ECO:0000313" key="1">
    <source>
        <dbReference type="EMBL" id="KAK3587987.1"/>
    </source>
</evidence>
<comment type="caution">
    <text evidence="1">The sequence shown here is derived from an EMBL/GenBank/DDBJ whole genome shotgun (WGS) entry which is preliminary data.</text>
</comment>
<reference evidence="1" key="2">
    <citation type="journal article" date="2021" name="Genome Biol. Evol.">
        <title>Developing a high-quality reference genome for a parasitic bivalve with doubly uniparental inheritance (Bivalvia: Unionida).</title>
        <authorList>
            <person name="Smith C.H."/>
        </authorList>
    </citation>
    <scope>NUCLEOTIDE SEQUENCE</scope>
    <source>
        <strain evidence="1">CHS0354</strain>
        <tissue evidence="1">Mantle</tissue>
    </source>
</reference>
<sequence>LPARLNDLCEEIVGRSFMRCLAESVHSTEISLKADKIMLNSSKVEVLFRKATDHIVQHMKGILEKARGKEISMILMVGGFSESKYVQEVICEAFQSKNGIQVIIPDDSEITVVKGAVFFGRMPQSIESRVVRFTYGERVNIPFLEGTHPEEKKTVNFDTIKCKDVFDCIVLADSEVSNDFSITKEYSTANDFQEAISFEVYYTMEKQPQFTTDPGCKLLGNSKMDISNPGKGRRWVDVTYQFGLTELKIRAVERETNRVYLTSFKMIE</sequence>
<dbReference type="Gene3D" id="3.90.640.10">
    <property type="entry name" value="Actin, Chain A, domain 4"/>
    <property type="match status" value="1"/>
</dbReference>
<evidence type="ECO:0000313" key="2">
    <source>
        <dbReference type="Proteomes" id="UP001195483"/>
    </source>
</evidence>
<dbReference type="Proteomes" id="UP001195483">
    <property type="component" value="Unassembled WGS sequence"/>
</dbReference>
<proteinExistence type="predicted"/>
<reference evidence="1" key="1">
    <citation type="journal article" date="2021" name="Genome Biol. Evol.">
        <title>A High-Quality Reference Genome for a Parasitic Bivalve with Doubly Uniparental Inheritance (Bivalvia: Unionida).</title>
        <authorList>
            <person name="Smith C.H."/>
        </authorList>
    </citation>
    <scope>NUCLEOTIDE SEQUENCE</scope>
    <source>
        <strain evidence="1">CHS0354</strain>
    </source>
</reference>
<keyword evidence="2" id="KW-1185">Reference proteome</keyword>
<dbReference type="SUPFAM" id="SSF53067">
    <property type="entry name" value="Actin-like ATPase domain"/>
    <property type="match status" value="1"/>
</dbReference>
<reference evidence="1" key="3">
    <citation type="submission" date="2023-05" db="EMBL/GenBank/DDBJ databases">
        <authorList>
            <person name="Smith C.H."/>
        </authorList>
    </citation>
    <scope>NUCLEOTIDE SEQUENCE</scope>
    <source>
        <strain evidence="1">CHS0354</strain>
        <tissue evidence="1">Mantle</tissue>
    </source>
</reference>
<feature type="non-terminal residue" evidence="1">
    <location>
        <position position="1"/>
    </location>
</feature>